<keyword evidence="7 12" id="KW-0816">Tricarboxylic acid cycle</keyword>
<evidence type="ECO:0000313" key="17">
    <source>
        <dbReference type="Proteomes" id="UP001318682"/>
    </source>
</evidence>
<dbReference type="PANTHER" id="PTHR43416">
    <property type="entry name" value="DIHYDROLIPOYLLYSINE-RESIDUE SUCCINYLTRANSFERASE COMPONENT OF 2-OXOGLUTARATE DEHYDROGENASE COMPLEX, MITOCHONDRIAL-RELATED"/>
    <property type="match status" value="1"/>
</dbReference>
<evidence type="ECO:0000256" key="8">
    <source>
        <dbReference type="ARBA" id="ARBA00022679"/>
    </source>
</evidence>
<gene>
    <name evidence="16" type="primary">sucB</name>
    <name evidence="16" type="ORF">ROLI_007790</name>
</gene>
<dbReference type="PROSITE" id="PS50968">
    <property type="entry name" value="BIOTINYL_LIPOYL"/>
    <property type="match status" value="2"/>
</dbReference>
<feature type="domain" description="Lipoyl-binding" evidence="14">
    <location>
        <begin position="101"/>
        <end position="176"/>
    </location>
</feature>
<evidence type="ECO:0000256" key="4">
    <source>
        <dbReference type="ARBA" id="ARBA00007317"/>
    </source>
</evidence>
<comment type="similarity">
    <text evidence="4 12">Belongs to the 2-oxoacid dehydrogenase family.</text>
</comment>
<name>A0ABZ2BQH2_9RHOB</name>
<evidence type="ECO:0000256" key="3">
    <source>
        <dbReference type="ARBA" id="ARBA00005145"/>
    </source>
</evidence>
<dbReference type="NCBIfam" id="NF004309">
    <property type="entry name" value="PRK05704.1"/>
    <property type="match status" value="1"/>
</dbReference>
<dbReference type="SUPFAM" id="SSF51230">
    <property type="entry name" value="Single hybrid motif"/>
    <property type="match status" value="2"/>
</dbReference>
<dbReference type="SUPFAM" id="SSF52777">
    <property type="entry name" value="CoA-dependent acyltransferases"/>
    <property type="match status" value="1"/>
</dbReference>
<accession>A0ABZ2BQH2</accession>
<proteinExistence type="inferred from homology"/>
<feature type="region of interest" description="Disordered" evidence="13">
    <location>
        <begin position="180"/>
        <end position="203"/>
    </location>
</feature>
<evidence type="ECO:0000256" key="9">
    <source>
        <dbReference type="ARBA" id="ARBA00022823"/>
    </source>
</evidence>
<dbReference type="PROSITE" id="PS51826">
    <property type="entry name" value="PSBD"/>
    <property type="match status" value="1"/>
</dbReference>
<dbReference type="RefSeq" id="WP_187430276.1">
    <property type="nucleotide sequence ID" value="NZ_CP143423.1"/>
</dbReference>
<sequence>MTTEVRVPTLGESVTEATVATWFKKPGDAVAVDEMLCELETDKVTVEVPSPVAGTLNEIVAAEGDTVGVDALLANIAEGSTANATPAAPAPKAAPASSGGSVDVMVPTLGESVTEATVSTWFKKVGDSVAQDEMLCELETDKVSVEVPAPAAGTITEILAPEGSTVDAGGKLAVMSAGAGAAAPAPTPDAPQPTVAKTGADVEDAPSAKKAMAEAGISRDQVTGTGRDGRAMKEDVASAIAAAAAPPAPTAATPRAPVAADDASREERVKMTRLRQTIARRLKDSQNTAAMLTTYNEVDMGAVMELRNEYKDLFLKKHGVKLGFMSFFTKACVHALREVPEVNAEIDGTDIVYKNFVHMGIAAGTPTGLVVPVIRDADAMGFADIEKAIAEKGARARDGKLSMAEMQGGTFTISNGGVYGSLMSSPILNPPQSGILGMHKIQDRPMAIKGQVVIRPMMYLALSYDHRIVDGKGAVTFLVRIKEALEDPRRLLMDL</sequence>
<organism evidence="16 17">
    <name type="scientific">Roseobacter fucihabitans</name>
    <dbReference type="NCBI Taxonomy" id="1537242"/>
    <lineage>
        <taxon>Bacteria</taxon>
        <taxon>Pseudomonadati</taxon>
        <taxon>Pseudomonadota</taxon>
        <taxon>Alphaproteobacteria</taxon>
        <taxon>Rhodobacterales</taxon>
        <taxon>Roseobacteraceae</taxon>
        <taxon>Roseobacter</taxon>
    </lineage>
</organism>
<feature type="domain" description="Lipoyl-binding" evidence="14">
    <location>
        <begin position="2"/>
        <end position="77"/>
    </location>
</feature>
<dbReference type="GO" id="GO:0004149">
    <property type="term" value="F:dihydrolipoyllysine-residue succinyltransferase activity"/>
    <property type="evidence" value="ECO:0007669"/>
    <property type="project" value="UniProtKB-EC"/>
</dbReference>
<evidence type="ECO:0000256" key="13">
    <source>
        <dbReference type="SAM" id="MobiDB-lite"/>
    </source>
</evidence>
<keyword evidence="17" id="KW-1185">Reference proteome</keyword>
<comment type="function">
    <text evidence="2 12">E2 component of the 2-oxoglutarate dehydrogenase (OGDH) complex which catalyzes the second step in the conversion of 2-oxoglutarate to succinyl-CoA and CO(2).</text>
</comment>
<evidence type="ECO:0000313" key="16">
    <source>
        <dbReference type="EMBL" id="WVX47708.1"/>
    </source>
</evidence>
<dbReference type="CDD" id="cd06849">
    <property type="entry name" value="lipoyl_domain"/>
    <property type="match status" value="2"/>
</dbReference>
<dbReference type="Pfam" id="PF02817">
    <property type="entry name" value="E3_binding"/>
    <property type="match status" value="1"/>
</dbReference>
<keyword evidence="10 12" id="KW-0012">Acyltransferase</keyword>
<evidence type="ECO:0000256" key="12">
    <source>
        <dbReference type="RuleBase" id="RU361138"/>
    </source>
</evidence>
<evidence type="ECO:0000256" key="2">
    <source>
        <dbReference type="ARBA" id="ARBA00004052"/>
    </source>
</evidence>
<comment type="cofactor">
    <cofactor evidence="1">
        <name>(R)-lipoate</name>
        <dbReference type="ChEBI" id="CHEBI:83088"/>
    </cofactor>
</comment>
<dbReference type="Pfam" id="PF00364">
    <property type="entry name" value="Biotin_lipoyl"/>
    <property type="match status" value="2"/>
</dbReference>
<dbReference type="NCBIfam" id="TIGR01347">
    <property type="entry name" value="sucB"/>
    <property type="match status" value="1"/>
</dbReference>
<dbReference type="InterPro" id="IPR004167">
    <property type="entry name" value="PSBD"/>
</dbReference>
<dbReference type="Pfam" id="PF00198">
    <property type="entry name" value="2-oxoacid_dh"/>
    <property type="match status" value="1"/>
</dbReference>
<evidence type="ECO:0000256" key="6">
    <source>
        <dbReference type="ARBA" id="ARBA00019511"/>
    </source>
</evidence>
<dbReference type="Gene3D" id="2.40.50.100">
    <property type="match status" value="2"/>
</dbReference>
<evidence type="ECO:0000256" key="5">
    <source>
        <dbReference type="ARBA" id="ARBA00012945"/>
    </source>
</evidence>
<feature type="domain" description="Peripheral subunit-binding (PSBD)" evidence="15">
    <location>
        <begin position="203"/>
        <end position="240"/>
    </location>
</feature>
<dbReference type="EMBL" id="CP143423">
    <property type="protein sequence ID" value="WVX47708.1"/>
    <property type="molecule type" value="Genomic_DNA"/>
</dbReference>
<dbReference type="InterPro" id="IPR001078">
    <property type="entry name" value="2-oxoacid_DH_actylTfrase"/>
</dbReference>
<dbReference type="PANTHER" id="PTHR43416:SF5">
    <property type="entry name" value="DIHYDROLIPOYLLYSINE-RESIDUE SUCCINYLTRANSFERASE COMPONENT OF 2-OXOGLUTARATE DEHYDROGENASE COMPLEX, MITOCHONDRIAL"/>
    <property type="match status" value="1"/>
</dbReference>
<dbReference type="InterPro" id="IPR000089">
    <property type="entry name" value="Biotin_lipoyl"/>
</dbReference>
<reference evidence="16 17" key="1">
    <citation type="submission" date="2015-07" db="EMBL/GenBank/DDBJ databases">
        <authorList>
            <person name="Voget S."/>
            <person name="Dogs M."/>
            <person name="Brinkhoff T.H."/>
            <person name="Daniel R."/>
        </authorList>
    </citation>
    <scope>NUCLEOTIDE SEQUENCE [LARGE SCALE GENOMIC DNA]</scope>
    <source>
        <strain evidence="16 17">B14</strain>
    </source>
</reference>
<evidence type="ECO:0000256" key="11">
    <source>
        <dbReference type="ARBA" id="ARBA00052761"/>
    </source>
</evidence>
<dbReference type="InterPro" id="IPR036625">
    <property type="entry name" value="E3-bd_dom_sf"/>
</dbReference>
<dbReference type="InterPro" id="IPR023213">
    <property type="entry name" value="CAT-like_dom_sf"/>
</dbReference>
<keyword evidence="8 12" id="KW-0808">Transferase</keyword>
<evidence type="ECO:0000259" key="14">
    <source>
        <dbReference type="PROSITE" id="PS50968"/>
    </source>
</evidence>
<comment type="catalytic activity">
    <reaction evidence="11 12">
        <text>N(6)-[(R)-dihydrolipoyl]-L-lysyl-[protein] + succinyl-CoA = N(6)-[(R)-S(8)-succinyldihydrolipoyl]-L-lysyl-[protein] + CoA</text>
        <dbReference type="Rhea" id="RHEA:15213"/>
        <dbReference type="Rhea" id="RHEA-COMP:10475"/>
        <dbReference type="Rhea" id="RHEA-COMP:20092"/>
        <dbReference type="ChEBI" id="CHEBI:57287"/>
        <dbReference type="ChEBI" id="CHEBI:57292"/>
        <dbReference type="ChEBI" id="CHEBI:83100"/>
        <dbReference type="ChEBI" id="CHEBI:83120"/>
        <dbReference type="EC" id="2.3.1.61"/>
    </reaction>
</comment>
<protein>
    <recommendedName>
        <fullName evidence="6 12">Dihydrolipoyllysine-residue succinyltransferase component of 2-oxoglutarate dehydrogenase complex</fullName>
        <ecNumber evidence="5 12">2.3.1.61</ecNumber>
    </recommendedName>
    <alternativeName>
        <fullName evidence="12">2-oxoglutarate dehydrogenase complex component E2</fullName>
    </alternativeName>
</protein>
<comment type="pathway">
    <text evidence="3 12">Amino-acid degradation; L-lysine degradation via saccharopine pathway; glutaryl-CoA from L-lysine: step 6/6.</text>
</comment>
<feature type="region of interest" description="Disordered" evidence="13">
    <location>
        <begin position="244"/>
        <end position="267"/>
    </location>
</feature>
<dbReference type="InterPro" id="IPR011053">
    <property type="entry name" value="Single_hybrid_motif"/>
</dbReference>
<evidence type="ECO:0000256" key="10">
    <source>
        <dbReference type="ARBA" id="ARBA00023315"/>
    </source>
</evidence>
<evidence type="ECO:0000256" key="7">
    <source>
        <dbReference type="ARBA" id="ARBA00022532"/>
    </source>
</evidence>
<dbReference type="Gene3D" id="3.30.559.10">
    <property type="entry name" value="Chloramphenicol acetyltransferase-like domain"/>
    <property type="match status" value="1"/>
</dbReference>
<evidence type="ECO:0000259" key="15">
    <source>
        <dbReference type="PROSITE" id="PS51826"/>
    </source>
</evidence>
<keyword evidence="9 12" id="KW-0450">Lipoyl</keyword>
<dbReference type="Proteomes" id="UP001318682">
    <property type="component" value="Chromosome"/>
</dbReference>
<dbReference type="SUPFAM" id="SSF47005">
    <property type="entry name" value="Peripheral subunit-binding domain of 2-oxo acid dehydrogenase complex"/>
    <property type="match status" value="1"/>
</dbReference>
<dbReference type="Gene3D" id="4.10.320.10">
    <property type="entry name" value="E3-binding domain"/>
    <property type="match status" value="1"/>
</dbReference>
<feature type="compositionally biased region" description="Low complexity" evidence="13">
    <location>
        <begin position="244"/>
        <end position="261"/>
    </location>
</feature>
<reference evidence="17" key="2">
    <citation type="submission" date="2024-01" db="EMBL/GenBank/DDBJ databases">
        <title>Roseobacter fucihabitans sp. nov., isolated from the brown alga Fucus spiralis.</title>
        <authorList>
            <person name="Hahnke S."/>
            <person name="Berger M."/>
            <person name="Schlingloff A."/>
            <person name="Athale I."/>
            <person name="Neumann-Schaal M."/>
            <person name="Adenaya A."/>
            <person name="Poehlein A."/>
            <person name="Daniel R."/>
            <person name="Pertersen J."/>
            <person name="Brinkhoff T."/>
        </authorList>
    </citation>
    <scope>NUCLEOTIDE SEQUENCE [LARGE SCALE GENOMIC DNA]</scope>
    <source>
        <strain evidence="17">B14</strain>
    </source>
</reference>
<dbReference type="EC" id="2.3.1.61" evidence="5 12"/>
<dbReference type="InterPro" id="IPR050537">
    <property type="entry name" value="2-oxoacid_dehydrogenase"/>
</dbReference>
<dbReference type="InterPro" id="IPR006255">
    <property type="entry name" value="SucB"/>
</dbReference>
<evidence type="ECO:0000256" key="1">
    <source>
        <dbReference type="ARBA" id="ARBA00001938"/>
    </source>
</evidence>